<keyword evidence="5 8" id="KW-1133">Transmembrane helix</keyword>
<evidence type="ECO:0000256" key="7">
    <source>
        <dbReference type="ARBA" id="ARBA00023306"/>
    </source>
</evidence>
<keyword evidence="3 10" id="KW-0132">Cell division</keyword>
<keyword evidence="4 8" id="KW-0812">Transmembrane</keyword>
<dbReference type="Proteomes" id="UP000198619">
    <property type="component" value="Unassembled WGS sequence"/>
</dbReference>
<dbReference type="GO" id="GO:0051301">
    <property type="term" value="P:cell division"/>
    <property type="evidence" value="ECO:0007669"/>
    <property type="project" value="UniProtKB-KW"/>
</dbReference>
<keyword evidence="6 8" id="KW-0472">Membrane</keyword>
<keyword evidence="7" id="KW-0131">Cell cycle</keyword>
<dbReference type="AlphaFoldDB" id="A0A1I0WHS8"/>
<accession>A0A1I0WHS8</accession>
<dbReference type="InterPro" id="IPR034746">
    <property type="entry name" value="POTRA"/>
</dbReference>
<dbReference type="PANTHER" id="PTHR37820:SF1">
    <property type="entry name" value="CELL DIVISION PROTEIN FTSQ"/>
    <property type="match status" value="1"/>
</dbReference>
<keyword evidence="2" id="KW-1003">Cell membrane</keyword>
<dbReference type="RefSeq" id="WP_090039215.1">
    <property type="nucleotide sequence ID" value="NZ_FOKI01000005.1"/>
</dbReference>
<evidence type="ECO:0000256" key="2">
    <source>
        <dbReference type="ARBA" id="ARBA00022475"/>
    </source>
</evidence>
<keyword evidence="11" id="KW-1185">Reference proteome</keyword>
<dbReference type="GO" id="GO:0005886">
    <property type="term" value="C:plasma membrane"/>
    <property type="evidence" value="ECO:0007669"/>
    <property type="project" value="TreeGrafter"/>
</dbReference>
<evidence type="ECO:0000256" key="4">
    <source>
        <dbReference type="ARBA" id="ARBA00022692"/>
    </source>
</evidence>
<evidence type="ECO:0000259" key="9">
    <source>
        <dbReference type="PROSITE" id="PS51779"/>
    </source>
</evidence>
<feature type="transmembrane region" description="Helical" evidence="8">
    <location>
        <begin position="26"/>
        <end position="47"/>
    </location>
</feature>
<protein>
    <submittedName>
        <fullName evidence="10">Cell division protein FtsQ</fullName>
    </submittedName>
</protein>
<reference evidence="10 11" key="1">
    <citation type="submission" date="2016-10" db="EMBL/GenBank/DDBJ databases">
        <authorList>
            <person name="de Groot N.N."/>
        </authorList>
    </citation>
    <scope>NUCLEOTIDE SEQUENCE [LARGE SCALE GENOMIC DNA]</scope>
    <source>
        <strain evidence="10 11">DSM 12271</strain>
    </source>
</reference>
<dbReference type="EMBL" id="FOKI01000005">
    <property type="protein sequence ID" value="SFA88335.1"/>
    <property type="molecule type" value="Genomic_DNA"/>
</dbReference>
<evidence type="ECO:0000256" key="1">
    <source>
        <dbReference type="ARBA" id="ARBA00004370"/>
    </source>
</evidence>
<evidence type="ECO:0000256" key="6">
    <source>
        <dbReference type="ARBA" id="ARBA00023136"/>
    </source>
</evidence>
<proteinExistence type="predicted"/>
<dbReference type="PANTHER" id="PTHR37820">
    <property type="entry name" value="CELL DIVISION PROTEIN DIVIB"/>
    <property type="match status" value="1"/>
</dbReference>
<organism evidence="10 11">
    <name type="scientific">Clostridium frigidicarnis</name>
    <dbReference type="NCBI Taxonomy" id="84698"/>
    <lineage>
        <taxon>Bacteria</taxon>
        <taxon>Bacillati</taxon>
        <taxon>Bacillota</taxon>
        <taxon>Clostridia</taxon>
        <taxon>Eubacteriales</taxon>
        <taxon>Clostridiaceae</taxon>
        <taxon>Clostridium</taxon>
    </lineage>
</organism>
<dbReference type="InterPro" id="IPR050487">
    <property type="entry name" value="FtsQ_DivIB"/>
</dbReference>
<gene>
    <name evidence="10" type="ORF">SAMN04488528_1005113</name>
</gene>
<evidence type="ECO:0000256" key="3">
    <source>
        <dbReference type="ARBA" id="ARBA00022618"/>
    </source>
</evidence>
<dbReference type="InterPro" id="IPR013685">
    <property type="entry name" value="POTRA_FtsQ_type"/>
</dbReference>
<dbReference type="Pfam" id="PF08478">
    <property type="entry name" value="POTRA_1"/>
    <property type="match status" value="1"/>
</dbReference>
<dbReference type="Gene3D" id="3.10.20.310">
    <property type="entry name" value="membrane protein fhac"/>
    <property type="match status" value="1"/>
</dbReference>
<name>A0A1I0WHS8_9CLOT</name>
<evidence type="ECO:0000256" key="5">
    <source>
        <dbReference type="ARBA" id="ARBA00022989"/>
    </source>
</evidence>
<sequence length="258" mass="30421">MKKKLENPYSKEKLKKRRIRRNIRRAVFFVIFIIAILVTIAIKAPYFNVTTFLIENNNIVNSEEIIAKSPIKEGNNIFYFNKKDVVESIKEIPYIQDLEIIRQLPNTILFSVKEREAFFYGVFNNKFVVFDKDLRILEIRDKIDGLKLVRVMGLDYSNVNAGDVIEDSNERRDYVIKEVSHLFKVNKSGISFDCVNLEDLLNIRFYYRNIEIRIGTDEELKDKLNQALNILEQKPEFQDKKGYIDVSFKGNPVVYMEK</sequence>
<evidence type="ECO:0000256" key="8">
    <source>
        <dbReference type="SAM" id="Phobius"/>
    </source>
</evidence>
<evidence type="ECO:0000313" key="10">
    <source>
        <dbReference type="EMBL" id="SFA88335.1"/>
    </source>
</evidence>
<dbReference type="STRING" id="84698.SAMN04488528_1005113"/>
<dbReference type="PROSITE" id="PS51779">
    <property type="entry name" value="POTRA"/>
    <property type="match status" value="1"/>
</dbReference>
<evidence type="ECO:0000313" key="11">
    <source>
        <dbReference type="Proteomes" id="UP000198619"/>
    </source>
</evidence>
<feature type="domain" description="POTRA" evidence="9">
    <location>
        <begin position="47"/>
        <end position="115"/>
    </location>
</feature>
<dbReference type="OrthoDB" id="1953902at2"/>
<comment type="subcellular location">
    <subcellularLocation>
        <location evidence="1">Membrane</location>
    </subcellularLocation>
</comment>